<accession>A0AA35MCQ2</accession>
<dbReference type="EMBL" id="CABFNP030001256">
    <property type="protein sequence ID" value="CAI6094542.1"/>
    <property type="molecule type" value="Genomic_DNA"/>
</dbReference>
<organism evidence="1 2">
    <name type="scientific">Clonostachys chloroleuca</name>
    <dbReference type="NCBI Taxonomy" id="1926264"/>
    <lineage>
        <taxon>Eukaryota</taxon>
        <taxon>Fungi</taxon>
        <taxon>Dikarya</taxon>
        <taxon>Ascomycota</taxon>
        <taxon>Pezizomycotina</taxon>
        <taxon>Sordariomycetes</taxon>
        <taxon>Hypocreomycetidae</taxon>
        <taxon>Hypocreales</taxon>
        <taxon>Bionectriaceae</taxon>
        <taxon>Clonostachys</taxon>
    </lineage>
</organism>
<proteinExistence type="predicted"/>
<dbReference type="AlphaFoldDB" id="A0AA35MCQ2"/>
<evidence type="ECO:0000313" key="2">
    <source>
        <dbReference type="Proteomes" id="UP001160390"/>
    </source>
</evidence>
<sequence length="65" mass="7124">MNAPEALTPNRPPKCDKQLLAMPVAPQLASGLSQTYLHRLVATLWLSLIRASAEESLRVQKVNDA</sequence>
<reference evidence="1" key="1">
    <citation type="submission" date="2023-01" db="EMBL/GenBank/DDBJ databases">
        <authorList>
            <person name="Piombo E."/>
        </authorList>
    </citation>
    <scope>NUCLEOTIDE SEQUENCE</scope>
</reference>
<protein>
    <submittedName>
        <fullName evidence="1">Uncharacterized protein</fullName>
    </submittedName>
</protein>
<comment type="caution">
    <text evidence="1">The sequence shown here is derived from an EMBL/GenBank/DDBJ whole genome shotgun (WGS) entry which is preliminary data.</text>
</comment>
<keyword evidence="2" id="KW-1185">Reference proteome</keyword>
<gene>
    <name evidence="1" type="ORF">CCHLO57077_00009376</name>
</gene>
<evidence type="ECO:0000313" key="1">
    <source>
        <dbReference type="EMBL" id="CAI6094542.1"/>
    </source>
</evidence>
<name>A0AA35MCQ2_9HYPO</name>
<dbReference type="Proteomes" id="UP001160390">
    <property type="component" value="Unassembled WGS sequence"/>
</dbReference>